<dbReference type="SUPFAM" id="SSF55729">
    <property type="entry name" value="Acyl-CoA N-acyltransferases (Nat)"/>
    <property type="match status" value="1"/>
</dbReference>
<name>A0AAW2HNY1_9NEOP</name>
<feature type="domain" description="N-acetyltransferase" evidence="1">
    <location>
        <begin position="153"/>
        <end position="288"/>
    </location>
</feature>
<dbReference type="Pfam" id="PF08445">
    <property type="entry name" value="FR47"/>
    <property type="match status" value="1"/>
</dbReference>
<dbReference type="Gene3D" id="3.40.630.30">
    <property type="match status" value="2"/>
</dbReference>
<gene>
    <name evidence="2" type="ORF">PYX00_008616</name>
</gene>
<accession>A0AAW2HNY1</accession>
<sequence length="288" mass="33525">MAVSYVNMDTIDGVLSWSAVPELMNIYLESPVNYYPVYGIIQNWYNLHTFPENTAFFVTPHGEVDKYGTFAVIIPEYNMCVFESKNPDLNETKVFLMGVFQEYFKTCNYMDLGPVEQSFFPVIEDIGTQYRLCTHDRCDSTTYFMERERIKRIPTRCPHEVYIGMLREEHADIINEVWPHRYDGSVNFIRHFIRRNGGIGVFLKDTNEMVAWAIHTHYNGPGQLQTKITHRRKGYGELALIESSKFVADKGLHVLAYVVDGNVPSHTLFNKLGFSPVRRASWFRVQKY</sequence>
<dbReference type="PROSITE" id="PS51186">
    <property type="entry name" value="GNAT"/>
    <property type="match status" value="1"/>
</dbReference>
<dbReference type="PANTHER" id="PTHR20958">
    <property type="entry name" value="GLYCINE N-ACYLTRANSFERASE-LIKE PROTEIN"/>
    <property type="match status" value="1"/>
</dbReference>
<dbReference type="EMBL" id="JARGDH010000004">
    <property type="protein sequence ID" value="KAL0271559.1"/>
    <property type="molecule type" value="Genomic_DNA"/>
</dbReference>
<dbReference type="GO" id="GO:0016747">
    <property type="term" value="F:acyltransferase activity, transferring groups other than amino-acyl groups"/>
    <property type="evidence" value="ECO:0007669"/>
    <property type="project" value="InterPro"/>
</dbReference>
<dbReference type="EMBL" id="JARGDH010000004">
    <property type="protein sequence ID" value="KAL0271560.1"/>
    <property type="molecule type" value="Genomic_DNA"/>
</dbReference>
<evidence type="ECO:0000259" key="1">
    <source>
        <dbReference type="PROSITE" id="PS51186"/>
    </source>
</evidence>
<proteinExistence type="predicted"/>
<dbReference type="AlphaFoldDB" id="A0AAW2HNY1"/>
<comment type="caution">
    <text evidence="2">The sequence shown here is derived from an EMBL/GenBank/DDBJ whole genome shotgun (WGS) entry which is preliminary data.</text>
</comment>
<organism evidence="2">
    <name type="scientific">Menopon gallinae</name>
    <name type="common">poultry shaft louse</name>
    <dbReference type="NCBI Taxonomy" id="328185"/>
    <lineage>
        <taxon>Eukaryota</taxon>
        <taxon>Metazoa</taxon>
        <taxon>Ecdysozoa</taxon>
        <taxon>Arthropoda</taxon>
        <taxon>Hexapoda</taxon>
        <taxon>Insecta</taxon>
        <taxon>Pterygota</taxon>
        <taxon>Neoptera</taxon>
        <taxon>Paraneoptera</taxon>
        <taxon>Psocodea</taxon>
        <taxon>Troctomorpha</taxon>
        <taxon>Phthiraptera</taxon>
        <taxon>Amblycera</taxon>
        <taxon>Menoponidae</taxon>
        <taxon>Menopon</taxon>
    </lineage>
</organism>
<dbReference type="InterPro" id="IPR000182">
    <property type="entry name" value="GNAT_dom"/>
</dbReference>
<dbReference type="InterPro" id="IPR016181">
    <property type="entry name" value="Acyl_CoA_acyltransferase"/>
</dbReference>
<evidence type="ECO:0000313" key="2">
    <source>
        <dbReference type="EMBL" id="KAL0271560.1"/>
    </source>
</evidence>
<dbReference type="PANTHER" id="PTHR20958:SF6">
    <property type="entry name" value="GLYCINE N-ACYLTRANSFERASE-LIKE PROTEIN"/>
    <property type="match status" value="1"/>
</dbReference>
<dbReference type="InterPro" id="IPR013653">
    <property type="entry name" value="GCN5-like_dom"/>
</dbReference>
<reference evidence="2" key="1">
    <citation type="journal article" date="2024" name="Gigascience">
        <title>Chromosome-level genome of the poultry shaft louse Menopon gallinae provides insight into the host-switching and adaptive evolution of parasitic lice.</title>
        <authorList>
            <person name="Xu Y."/>
            <person name="Ma L."/>
            <person name="Liu S."/>
            <person name="Liang Y."/>
            <person name="Liu Q."/>
            <person name="He Z."/>
            <person name="Tian L."/>
            <person name="Duan Y."/>
            <person name="Cai W."/>
            <person name="Li H."/>
            <person name="Song F."/>
        </authorList>
    </citation>
    <scope>NUCLEOTIDE SEQUENCE</scope>
    <source>
        <strain evidence="2">Cailab_2023a</strain>
    </source>
</reference>
<dbReference type="InterPro" id="IPR053225">
    <property type="entry name" value="Acyl-CoA_N-acyltransferase"/>
</dbReference>
<protein>
    <recommendedName>
        <fullName evidence="1">N-acetyltransferase domain-containing protein</fullName>
    </recommendedName>
</protein>